<accession>A0A9N9UU30</accession>
<dbReference type="Proteomes" id="UP000754883">
    <property type="component" value="Unassembled WGS sequence"/>
</dbReference>
<sequence>MGNKALDVNSVFEQPDLGITVRGSDWIFTVCSIMGACCLAVIGHSFTRPAHQRLFHQLIMVALFVGCVSNFAVGSNLGQVPIQVEFVRGGKVVAAGTREIFYARYIDWFITTPLLLSALLLTASVSWSTLLAVILVDEAMVVCYLLGALTQTTYKWGFWTFGVAAFLYVAYSVLIVGRRGANNVGGTVRTTYNISGIVLITTLLLYPIAFGCSEGGNVIHPDSEAIFYGILDLLAKVVFPFLLLWGHRNISFESLGLNTTEAGRPVLREKGDYHASGIDGVGNGVDAQPTTANGANGTTTAV</sequence>
<evidence type="ECO:0000256" key="8">
    <source>
        <dbReference type="ARBA" id="ARBA00022991"/>
    </source>
</evidence>
<evidence type="ECO:0000256" key="14">
    <source>
        <dbReference type="SAM" id="MobiDB-lite"/>
    </source>
</evidence>
<evidence type="ECO:0000256" key="10">
    <source>
        <dbReference type="ARBA" id="ARBA00023136"/>
    </source>
</evidence>
<dbReference type="GO" id="GO:0005216">
    <property type="term" value="F:monoatomic ion channel activity"/>
    <property type="evidence" value="ECO:0007669"/>
    <property type="project" value="InterPro"/>
</dbReference>
<feature type="transmembrane region" description="Helical" evidence="15">
    <location>
        <begin position="58"/>
        <end position="82"/>
    </location>
</feature>
<evidence type="ECO:0000256" key="13">
    <source>
        <dbReference type="ARBA" id="ARBA00078035"/>
    </source>
</evidence>
<comment type="caution">
    <text evidence="16">The sequence shown here is derived from an EMBL/GenBank/DDBJ whole genome shotgun (WGS) entry which is preliminary data.</text>
</comment>
<keyword evidence="7 15" id="KW-1133">Transmembrane helix</keyword>
<dbReference type="PRINTS" id="PR00251">
    <property type="entry name" value="BACTRLOPSIN"/>
</dbReference>
<dbReference type="GO" id="GO:0005886">
    <property type="term" value="C:plasma membrane"/>
    <property type="evidence" value="ECO:0007669"/>
    <property type="project" value="TreeGrafter"/>
</dbReference>
<evidence type="ECO:0000256" key="15">
    <source>
        <dbReference type="SAM" id="Phobius"/>
    </source>
</evidence>
<evidence type="ECO:0000313" key="16">
    <source>
        <dbReference type="EMBL" id="CAG9999270.1"/>
    </source>
</evidence>
<dbReference type="GO" id="GO:0009881">
    <property type="term" value="F:photoreceptor activity"/>
    <property type="evidence" value="ECO:0007669"/>
    <property type="project" value="UniProtKB-KW"/>
</dbReference>
<dbReference type="EMBL" id="CABFNO020001553">
    <property type="protein sequence ID" value="CAG9999270.1"/>
    <property type="molecule type" value="Genomic_DNA"/>
</dbReference>
<evidence type="ECO:0000256" key="7">
    <source>
        <dbReference type="ARBA" id="ARBA00022989"/>
    </source>
</evidence>
<keyword evidence="8" id="KW-0157">Chromophore</keyword>
<evidence type="ECO:0000256" key="5">
    <source>
        <dbReference type="ARBA" id="ARBA00022692"/>
    </source>
</evidence>
<evidence type="ECO:0000256" key="2">
    <source>
        <dbReference type="ARBA" id="ARBA00008130"/>
    </source>
</evidence>
<organism evidence="16 17">
    <name type="scientific">Clonostachys byssicola</name>
    <dbReference type="NCBI Taxonomy" id="160290"/>
    <lineage>
        <taxon>Eukaryota</taxon>
        <taxon>Fungi</taxon>
        <taxon>Dikarya</taxon>
        <taxon>Ascomycota</taxon>
        <taxon>Pezizomycotina</taxon>
        <taxon>Sordariomycetes</taxon>
        <taxon>Hypocreomycetidae</taxon>
        <taxon>Hypocreales</taxon>
        <taxon>Bionectriaceae</taxon>
        <taxon>Clonostachys</taxon>
    </lineage>
</organism>
<reference evidence="16 17" key="2">
    <citation type="submission" date="2021-10" db="EMBL/GenBank/DDBJ databases">
        <authorList>
            <person name="Piombo E."/>
        </authorList>
    </citation>
    <scope>NUCLEOTIDE SEQUENCE [LARGE SCALE GENOMIC DNA]</scope>
</reference>
<feature type="transmembrane region" description="Helical" evidence="15">
    <location>
        <begin position="156"/>
        <end position="178"/>
    </location>
</feature>
<dbReference type="FunFam" id="1.20.1070.10:FF:000160">
    <property type="entry name" value="Related to Opsin-1"/>
    <property type="match status" value="1"/>
</dbReference>
<feature type="compositionally biased region" description="Low complexity" evidence="14">
    <location>
        <begin position="290"/>
        <end position="302"/>
    </location>
</feature>
<feature type="region of interest" description="Disordered" evidence="14">
    <location>
        <begin position="281"/>
        <end position="302"/>
    </location>
</feature>
<dbReference type="PANTHER" id="PTHR28286:SF1">
    <property type="entry name" value="30 KDA HEAT SHOCK PROTEIN-RELATED"/>
    <property type="match status" value="1"/>
</dbReference>
<dbReference type="OrthoDB" id="10261467at2759"/>
<dbReference type="InterPro" id="IPR043476">
    <property type="entry name" value="Yro2-like_7TM"/>
</dbReference>
<evidence type="ECO:0000256" key="6">
    <source>
        <dbReference type="ARBA" id="ARBA00022925"/>
    </source>
</evidence>
<keyword evidence="4" id="KW-0716">Sensory transduction</keyword>
<keyword evidence="3" id="KW-0600">Photoreceptor protein</keyword>
<keyword evidence="10 15" id="KW-0472">Membrane</keyword>
<evidence type="ECO:0000256" key="9">
    <source>
        <dbReference type="ARBA" id="ARBA00023016"/>
    </source>
</evidence>
<evidence type="ECO:0000256" key="4">
    <source>
        <dbReference type="ARBA" id="ARBA00022606"/>
    </source>
</evidence>
<keyword evidence="11" id="KW-0675">Receptor</keyword>
<dbReference type="SUPFAM" id="SSF81321">
    <property type="entry name" value="Family A G protein-coupled receptor-like"/>
    <property type="match status" value="1"/>
</dbReference>
<reference evidence="17" key="1">
    <citation type="submission" date="2019-06" db="EMBL/GenBank/DDBJ databases">
        <authorList>
            <person name="Broberg M."/>
        </authorList>
    </citation>
    <scope>NUCLEOTIDE SEQUENCE [LARGE SCALE GENOMIC DNA]</scope>
</reference>
<evidence type="ECO:0000256" key="12">
    <source>
        <dbReference type="ARBA" id="ARBA00069581"/>
    </source>
</evidence>
<evidence type="ECO:0000256" key="1">
    <source>
        <dbReference type="ARBA" id="ARBA00004141"/>
    </source>
</evidence>
<dbReference type="InterPro" id="IPR001425">
    <property type="entry name" value="Arc/bac/fun_rhodopsins"/>
</dbReference>
<evidence type="ECO:0000313" key="17">
    <source>
        <dbReference type="Proteomes" id="UP000754883"/>
    </source>
</evidence>
<dbReference type="Gene3D" id="1.20.1070.10">
    <property type="entry name" value="Rhodopsin 7-helix transmembrane proteins"/>
    <property type="match status" value="1"/>
</dbReference>
<name>A0A9N9UU30_9HYPO</name>
<feature type="transmembrane region" description="Helical" evidence="15">
    <location>
        <begin position="225"/>
        <end position="245"/>
    </location>
</feature>
<gene>
    <name evidence="16" type="ORF">CBYS24578_00002358</name>
</gene>
<dbReference type="PROSITE" id="PS00950">
    <property type="entry name" value="BACTERIAL_OPSIN_1"/>
    <property type="match status" value="1"/>
</dbReference>
<feature type="transmembrane region" description="Helical" evidence="15">
    <location>
        <begin position="190"/>
        <end position="210"/>
    </location>
</feature>
<dbReference type="GO" id="GO:0007602">
    <property type="term" value="P:phototransduction"/>
    <property type="evidence" value="ECO:0007669"/>
    <property type="project" value="UniProtKB-KW"/>
</dbReference>
<dbReference type="InterPro" id="IPR018229">
    <property type="entry name" value="Rhodopsin_retinal_BS"/>
</dbReference>
<keyword evidence="5 15" id="KW-0812">Transmembrane</keyword>
<dbReference type="PANTHER" id="PTHR28286">
    <property type="match status" value="1"/>
</dbReference>
<dbReference type="Pfam" id="PF01036">
    <property type="entry name" value="Bac_rhodopsin"/>
    <property type="match status" value="1"/>
</dbReference>
<comment type="subcellular location">
    <subcellularLocation>
        <location evidence="1">Membrane</location>
        <topology evidence="1">Multi-pass membrane protein</topology>
    </subcellularLocation>
</comment>
<comment type="similarity">
    <text evidence="2">Belongs to the archaeal/bacterial/fungal opsin family.</text>
</comment>
<evidence type="ECO:0000256" key="3">
    <source>
        <dbReference type="ARBA" id="ARBA00022543"/>
    </source>
</evidence>
<feature type="transmembrane region" description="Helical" evidence="15">
    <location>
        <begin position="26"/>
        <end position="46"/>
    </location>
</feature>
<dbReference type="GO" id="GO:0005783">
    <property type="term" value="C:endoplasmic reticulum"/>
    <property type="evidence" value="ECO:0007669"/>
    <property type="project" value="TreeGrafter"/>
</dbReference>
<dbReference type="AlphaFoldDB" id="A0A9N9UU30"/>
<dbReference type="SMART" id="SM01021">
    <property type="entry name" value="Bac_rhodopsin"/>
    <property type="match status" value="1"/>
</dbReference>
<keyword evidence="17" id="KW-1185">Reference proteome</keyword>
<proteinExistence type="inferred from homology"/>
<protein>
    <recommendedName>
        <fullName evidence="12">Opsin-like protein carO</fullName>
    </recommendedName>
    <alternativeName>
        <fullName evidence="13">Carotenoid biosynthesis cluster protein O</fullName>
    </alternativeName>
</protein>
<dbReference type="CDD" id="cd15239">
    <property type="entry name" value="7tm_YRO2_fungal-like"/>
    <property type="match status" value="1"/>
</dbReference>
<keyword evidence="9" id="KW-0346">Stress response</keyword>
<evidence type="ECO:0000256" key="11">
    <source>
        <dbReference type="ARBA" id="ARBA00023170"/>
    </source>
</evidence>
<keyword evidence="6" id="KW-0681">Retinal protein</keyword>